<sequence>MALYIPARRHHSLRLTLTAPGHSWFYTRIWLLLILCRQATHALTAELPTSKRCTPKYPDLPRPDTRGSCPSPQNTGPYCDSSPILE</sequence>
<comment type="caution">
    <text evidence="2">The sequence shown here is derived from an EMBL/GenBank/DDBJ whole genome shotgun (WGS) entry which is preliminary data.</text>
</comment>
<evidence type="ECO:0000313" key="3">
    <source>
        <dbReference type="Proteomes" id="UP000324222"/>
    </source>
</evidence>
<organism evidence="2 3">
    <name type="scientific">Portunus trituberculatus</name>
    <name type="common">Swimming crab</name>
    <name type="synonym">Neptunus trituberculatus</name>
    <dbReference type="NCBI Taxonomy" id="210409"/>
    <lineage>
        <taxon>Eukaryota</taxon>
        <taxon>Metazoa</taxon>
        <taxon>Ecdysozoa</taxon>
        <taxon>Arthropoda</taxon>
        <taxon>Crustacea</taxon>
        <taxon>Multicrustacea</taxon>
        <taxon>Malacostraca</taxon>
        <taxon>Eumalacostraca</taxon>
        <taxon>Eucarida</taxon>
        <taxon>Decapoda</taxon>
        <taxon>Pleocyemata</taxon>
        <taxon>Brachyura</taxon>
        <taxon>Eubrachyura</taxon>
        <taxon>Portunoidea</taxon>
        <taxon>Portunidae</taxon>
        <taxon>Portuninae</taxon>
        <taxon>Portunus</taxon>
    </lineage>
</organism>
<name>A0A5B7K821_PORTR</name>
<gene>
    <name evidence="2" type="ORF">E2C01_096737</name>
</gene>
<protein>
    <submittedName>
        <fullName evidence="2">Uncharacterized protein</fullName>
    </submittedName>
</protein>
<evidence type="ECO:0000313" key="2">
    <source>
        <dbReference type="EMBL" id="MPD01219.1"/>
    </source>
</evidence>
<evidence type="ECO:0000256" key="1">
    <source>
        <dbReference type="SAM" id="MobiDB-lite"/>
    </source>
</evidence>
<accession>A0A5B7K821</accession>
<dbReference type="Proteomes" id="UP000324222">
    <property type="component" value="Unassembled WGS sequence"/>
</dbReference>
<proteinExistence type="predicted"/>
<keyword evidence="3" id="KW-1185">Reference proteome</keyword>
<dbReference type="EMBL" id="VSRR010126226">
    <property type="protein sequence ID" value="MPD01219.1"/>
    <property type="molecule type" value="Genomic_DNA"/>
</dbReference>
<dbReference type="AlphaFoldDB" id="A0A5B7K821"/>
<feature type="region of interest" description="Disordered" evidence="1">
    <location>
        <begin position="54"/>
        <end position="86"/>
    </location>
</feature>
<reference evidence="2 3" key="1">
    <citation type="submission" date="2019-05" db="EMBL/GenBank/DDBJ databases">
        <title>Another draft genome of Portunus trituberculatus and its Hox gene families provides insights of decapod evolution.</title>
        <authorList>
            <person name="Jeong J.-H."/>
            <person name="Song I."/>
            <person name="Kim S."/>
            <person name="Choi T."/>
            <person name="Kim D."/>
            <person name="Ryu S."/>
            <person name="Kim W."/>
        </authorList>
    </citation>
    <scope>NUCLEOTIDE SEQUENCE [LARGE SCALE GENOMIC DNA]</scope>
    <source>
        <tissue evidence="2">Muscle</tissue>
    </source>
</reference>